<keyword evidence="9 20" id="KW-0808">Transferase</keyword>
<reference evidence="22" key="1">
    <citation type="submission" date="2025-08" db="UniProtKB">
        <authorList>
            <consortium name="RefSeq"/>
        </authorList>
    </citation>
    <scope>IDENTIFICATION</scope>
    <source>
        <tissue evidence="22">Gonads</tissue>
    </source>
</reference>
<keyword evidence="21" id="KW-1185">Reference proteome</keyword>
<evidence type="ECO:0000256" key="20">
    <source>
        <dbReference type="PIRNR" id="PIRNR028840"/>
    </source>
</evidence>
<comment type="cofactor">
    <cofactor evidence="1 20">
        <name>Mg(2+)</name>
        <dbReference type="ChEBI" id="CHEBI:18420"/>
    </cofactor>
</comment>
<keyword evidence="15 20" id="KW-0472">Membrane</keyword>
<name>A0A1S3KIL5_LINAN</name>
<dbReference type="InParanoid" id="A0A1S3KIL5"/>
<evidence type="ECO:0000256" key="7">
    <source>
        <dbReference type="ARBA" id="ARBA00018337"/>
    </source>
</evidence>
<keyword evidence="12 20" id="KW-0460">Magnesium</keyword>
<evidence type="ECO:0000256" key="11">
    <source>
        <dbReference type="ARBA" id="ARBA00022792"/>
    </source>
</evidence>
<dbReference type="Proteomes" id="UP000085678">
    <property type="component" value="Unplaced"/>
</dbReference>
<comment type="function">
    <text evidence="20">Catalyzes the conversion of phosphatidic acid (PA) to CDP-diacylglycerol (CDP-DAG), an essential intermediate in the synthesis of phosphatidylglycerol, cardiolipin and phosphatidylinositol.</text>
</comment>
<dbReference type="STRING" id="7574.A0A1S3KIL5"/>
<evidence type="ECO:0000256" key="2">
    <source>
        <dbReference type="ARBA" id="ARBA00004443"/>
    </source>
</evidence>
<dbReference type="FunCoup" id="A0A1S3KIL5">
    <property type="interactions" value="1699"/>
</dbReference>
<evidence type="ECO:0000256" key="6">
    <source>
        <dbReference type="ARBA" id="ARBA00012487"/>
    </source>
</evidence>
<evidence type="ECO:0000256" key="15">
    <source>
        <dbReference type="ARBA" id="ARBA00023136"/>
    </source>
</evidence>
<organism evidence="21 22">
    <name type="scientific">Lingula anatina</name>
    <name type="common">Brachiopod</name>
    <name type="synonym">Lingula unguis</name>
    <dbReference type="NCBI Taxonomy" id="7574"/>
    <lineage>
        <taxon>Eukaryota</taxon>
        <taxon>Metazoa</taxon>
        <taxon>Spiralia</taxon>
        <taxon>Lophotrochozoa</taxon>
        <taxon>Brachiopoda</taxon>
        <taxon>Linguliformea</taxon>
        <taxon>Lingulata</taxon>
        <taxon>Lingulida</taxon>
        <taxon>Linguloidea</taxon>
        <taxon>Lingulidae</taxon>
        <taxon>Lingula</taxon>
    </lineage>
</organism>
<keyword evidence="16 20" id="KW-0594">Phospholipid biosynthesis</keyword>
<accession>A0A1S3KIL5</accession>
<evidence type="ECO:0000256" key="19">
    <source>
        <dbReference type="ARBA" id="ARBA00031502"/>
    </source>
</evidence>
<evidence type="ECO:0000256" key="4">
    <source>
        <dbReference type="ARBA" id="ARBA00005189"/>
    </source>
</evidence>
<dbReference type="GO" id="GO:0004605">
    <property type="term" value="F:phosphatidate cytidylyltransferase activity"/>
    <property type="evidence" value="ECO:0007669"/>
    <property type="project" value="UniProtKB-UniRule"/>
</dbReference>
<evidence type="ECO:0000256" key="16">
    <source>
        <dbReference type="ARBA" id="ARBA00023209"/>
    </source>
</evidence>
<evidence type="ECO:0000256" key="8">
    <source>
        <dbReference type="ARBA" id="ARBA00022516"/>
    </source>
</evidence>
<protein>
    <recommendedName>
        <fullName evidence="7 20">Phosphatidate cytidylyltransferase, mitochondrial</fullName>
        <ecNumber evidence="6 20">2.7.7.41</ecNumber>
    </recommendedName>
    <alternativeName>
        <fullName evidence="18 20">CDP-diacylglycerol synthase</fullName>
    </alternativeName>
    <alternativeName>
        <fullName evidence="19 20">Mitochondrial translocator assembly and maintenance protein 41 homolog</fullName>
    </alternativeName>
</protein>
<dbReference type="GO" id="GO:0016024">
    <property type="term" value="P:CDP-diacylglycerol biosynthetic process"/>
    <property type="evidence" value="ECO:0007669"/>
    <property type="project" value="UniProtKB-UniRule"/>
</dbReference>
<sequence>MAARQLYKQIISHFPEQNMAFAYGSGVFKQLGHTDPTKNMLDFFFVVDDPVEWHRANIAKNRSHYSFLKYLGSRRVANIQEKHGAGVYFNSRVMCEERLIKYGVISTRRLTADLLDWDTLYVGGRLHKPVMILKEPSGENLKAALHTNLASAVHTALIILPEHFTEEELYCTICNLSYSGDFRMVIGEDKNKVRNIVKPNMEKFRELYEGILDHEDNVNWCKSQGRLEQLKDPAAIFHHLSLLPKTLEERLVDFYNRDKRTRDAEEVLRICAKDYECGEVVGNCVSKIVSYSSWSQSAKSIWTAGIMKSFWYSLEKLKKMNKGSKKEM</sequence>
<dbReference type="GO" id="GO:0005743">
    <property type="term" value="C:mitochondrial inner membrane"/>
    <property type="evidence" value="ECO:0007669"/>
    <property type="project" value="UniProtKB-SubCell"/>
</dbReference>
<dbReference type="Pfam" id="PF09139">
    <property type="entry name" value="Tam41_Mmp37"/>
    <property type="match status" value="1"/>
</dbReference>
<comment type="similarity">
    <text evidence="5 20">Belongs to the TAM41 family.</text>
</comment>
<dbReference type="PANTHER" id="PTHR13619:SF0">
    <property type="entry name" value="PHOSPHATIDATE CYTIDYLYLTRANSFERASE, MITOCHONDRIAL"/>
    <property type="match status" value="1"/>
</dbReference>
<keyword evidence="13 20" id="KW-0443">Lipid metabolism</keyword>
<evidence type="ECO:0000313" key="21">
    <source>
        <dbReference type="Proteomes" id="UP000085678"/>
    </source>
</evidence>
<evidence type="ECO:0000256" key="10">
    <source>
        <dbReference type="ARBA" id="ARBA00022695"/>
    </source>
</evidence>
<keyword evidence="11 20" id="KW-0999">Mitochondrion inner membrane</keyword>
<keyword evidence="8 20" id="KW-0444">Lipid biosynthesis</keyword>
<evidence type="ECO:0000256" key="12">
    <source>
        <dbReference type="ARBA" id="ARBA00022842"/>
    </source>
</evidence>
<evidence type="ECO:0000256" key="1">
    <source>
        <dbReference type="ARBA" id="ARBA00001946"/>
    </source>
</evidence>
<dbReference type="RefSeq" id="XP_013422051.1">
    <property type="nucleotide sequence ID" value="XM_013566597.1"/>
</dbReference>
<evidence type="ECO:0000256" key="3">
    <source>
        <dbReference type="ARBA" id="ARBA00005119"/>
    </source>
</evidence>
<evidence type="ECO:0000256" key="9">
    <source>
        <dbReference type="ARBA" id="ARBA00022679"/>
    </source>
</evidence>
<evidence type="ECO:0000256" key="5">
    <source>
        <dbReference type="ARBA" id="ARBA00005458"/>
    </source>
</evidence>
<comment type="catalytic activity">
    <reaction evidence="20">
        <text>a 1,2-diacyl-sn-glycero-3-phosphate + CTP + H(+) = a CDP-1,2-diacyl-sn-glycerol + diphosphate</text>
        <dbReference type="Rhea" id="RHEA:16229"/>
        <dbReference type="ChEBI" id="CHEBI:15378"/>
        <dbReference type="ChEBI" id="CHEBI:33019"/>
        <dbReference type="ChEBI" id="CHEBI:37563"/>
        <dbReference type="ChEBI" id="CHEBI:58332"/>
        <dbReference type="ChEBI" id="CHEBI:58608"/>
        <dbReference type="EC" id="2.7.7.41"/>
    </reaction>
</comment>
<dbReference type="GO" id="GO:0032049">
    <property type="term" value="P:cardiolipin biosynthetic process"/>
    <property type="evidence" value="ECO:0007669"/>
    <property type="project" value="UniProtKB-UniRule"/>
</dbReference>
<dbReference type="AlphaFoldDB" id="A0A1S3KIL5"/>
<dbReference type="KEGG" id="lak:106181993"/>
<evidence type="ECO:0000313" key="22">
    <source>
        <dbReference type="RefSeq" id="XP_013422051.1"/>
    </source>
</evidence>
<dbReference type="UniPathway" id="UPA00557">
    <property type="reaction ID" value="UER00614"/>
</dbReference>
<dbReference type="GeneID" id="106181993"/>
<comment type="pathway">
    <text evidence="4">Lipid metabolism.</text>
</comment>
<proteinExistence type="inferred from homology"/>
<comment type="subcellular location">
    <subcellularLocation>
        <location evidence="2 20">Mitochondrion inner membrane</location>
        <topology evidence="2 20">Peripheral membrane protein</topology>
        <orientation evidence="2 20">Matrix side</orientation>
    </subcellularLocation>
</comment>
<keyword evidence="14 20" id="KW-0496">Mitochondrion</keyword>
<dbReference type="EC" id="2.7.7.41" evidence="6 20"/>
<comment type="pathway">
    <text evidence="3 20">Phospholipid metabolism; CDP-diacylglycerol biosynthesis; CDP-diacylglycerol from sn-glycerol 3-phosphate: step 3/3.</text>
</comment>
<dbReference type="PANTHER" id="PTHR13619">
    <property type="entry name" value="PHOSPHATIDATE CYTIDYLYLTRANSFERASE, MITOCHONDRIAL"/>
    <property type="match status" value="1"/>
</dbReference>
<evidence type="ECO:0000256" key="14">
    <source>
        <dbReference type="ARBA" id="ARBA00023128"/>
    </source>
</evidence>
<dbReference type="InterPro" id="IPR015222">
    <property type="entry name" value="Tam41"/>
</dbReference>
<keyword evidence="17 20" id="KW-1208">Phospholipid metabolism</keyword>
<evidence type="ECO:0000256" key="18">
    <source>
        <dbReference type="ARBA" id="ARBA00029893"/>
    </source>
</evidence>
<evidence type="ECO:0000256" key="17">
    <source>
        <dbReference type="ARBA" id="ARBA00023264"/>
    </source>
</evidence>
<keyword evidence="10 20" id="KW-0548">Nucleotidyltransferase</keyword>
<evidence type="ECO:0000256" key="13">
    <source>
        <dbReference type="ARBA" id="ARBA00023098"/>
    </source>
</evidence>
<dbReference type="OrthoDB" id="341477at2759"/>
<gene>
    <name evidence="22" type="primary">LOC106181993</name>
</gene>
<dbReference type="PIRSF" id="PIRSF028840">
    <property type="entry name" value="Mmp37"/>
    <property type="match status" value="1"/>
</dbReference>